<dbReference type="Proteomes" id="UP001589710">
    <property type="component" value="Unassembled WGS sequence"/>
</dbReference>
<feature type="region of interest" description="Disordered" evidence="1">
    <location>
        <begin position="1"/>
        <end position="31"/>
    </location>
</feature>
<accession>A0ABV5R2D2</accession>
<proteinExistence type="predicted"/>
<name>A0ABV5R2D2_9ACTN</name>
<comment type="caution">
    <text evidence="2">The sequence shown here is derived from an EMBL/GenBank/DDBJ whole genome shotgun (WGS) entry which is preliminary data.</text>
</comment>
<keyword evidence="3" id="KW-1185">Reference proteome</keyword>
<protein>
    <recommendedName>
        <fullName evidence="4">Amino acid permease</fullName>
    </recommendedName>
</protein>
<dbReference type="EMBL" id="JBHMCG010000031">
    <property type="protein sequence ID" value="MFB9572014.1"/>
    <property type="molecule type" value="Genomic_DNA"/>
</dbReference>
<reference evidence="2 3" key="1">
    <citation type="submission" date="2024-09" db="EMBL/GenBank/DDBJ databases">
        <authorList>
            <person name="Sun Q."/>
            <person name="Mori K."/>
        </authorList>
    </citation>
    <scope>NUCLEOTIDE SEQUENCE [LARGE SCALE GENOMIC DNA]</scope>
    <source>
        <strain evidence="2 3">JCM 3331</strain>
    </source>
</reference>
<dbReference type="RefSeq" id="WP_345517185.1">
    <property type="nucleotide sequence ID" value="NZ_BAAAXD010000044.1"/>
</dbReference>
<evidence type="ECO:0000313" key="2">
    <source>
        <dbReference type="EMBL" id="MFB9572014.1"/>
    </source>
</evidence>
<evidence type="ECO:0000313" key="3">
    <source>
        <dbReference type="Proteomes" id="UP001589710"/>
    </source>
</evidence>
<evidence type="ECO:0000256" key="1">
    <source>
        <dbReference type="SAM" id="MobiDB-lite"/>
    </source>
</evidence>
<gene>
    <name evidence="2" type="ORF">ACFFTL_06670</name>
</gene>
<evidence type="ECO:0008006" key="4">
    <source>
        <dbReference type="Google" id="ProtNLM"/>
    </source>
</evidence>
<sequence length="47" mass="4922">MTTQADQRPDSGHTADSTPDEGYQRGLSTAGQVQMTAIGVGLFTNIP</sequence>
<organism evidence="2 3">
    <name type="scientific">Streptomyces yanii</name>
    <dbReference type="NCBI Taxonomy" id="78510"/>
    <lineage>
        <taxon>Bacteria</taxon>
        <taxon>Bacillati</taxon>
        <taxon>Actinomycetota</taxon>
        <taxon>Actinomycetes</taxon>
        <taxon>Kitasatosporales</taxon>
        <taxon>Streptomycetaceae</taxon>
        <taxon>Streptomyces</taxon>
    </lineage>
</organism>